<dbReference type="InterPro" id="IPR036388">
    <property type="entry name" value="WH-like_DNA-bd_sf"/>
</dbReference>
<evidence type="ECO:0000313" key="5">
    <source>
        <dbReference type="EMBL" id="PYH80069.1"/>
    </source>
</evidence>
<dbReference type="Pfam" id="PF00891">
    <property type="entry name" value="Methyltransf_2"/>
    <property type="match status" value="1"/>
</dbReference>
<dbReference type="OrthoDB" id="1606438at2759"/>
<accession>A0A319C847</accession>
<dbReference type="EMBL" id="KZ821713">
    <property type="protein sequence ID" value="PYH80069.1"/>
    <property type="molecule type" value="Genomic_DNA"/>
</dbReference>
<keyword evidence="2 5" id="KW-0808">Transferase</keyword>
<dbReference type="RefSeq" id="XP_025490269.1">
    <property type="nucleotide sequence ID" value="XM_025632492.1"/>
</dbReference>
<dbReference type="PANTHER" id="PTHR43712">
    <property type="entry name" value="PUTATIVE (AFU_ORTHOLOGUE AFUA_4G14580)-RELATED"/>
    <property type="match status" value="1"/>
</dbReference>
<name>A0A319C847_9EURO</name>
<dbReference type="SUPFAM" id="SSF53335">
    <property type="entry name" value="S-adenosyl-L-methionine-dependent methyltransferases"/>
    <property type="match status" value="1"/>
</dbReference>
<dbReference type="GeneID" id="37135233"/>
<dbReference type="GO" id="GO:0008171">
    <property type="term" value="F:O-methyltransferase activity"/>
    <property type="evidence" value="ECO:0007669"/>
    <property type="project" value="InterPro"/>
</dbReference>
<keyword evidence="1 5" id="KW-0489">Methyltransferase</keyword>
<dbReference type="GO" id="GO:0032259">
    <property type="term" value="P:methylation"/>
    <property type="evidence" value="ECO:0007669"/>
    <property type="project" value="UniProtKB-KW"/>
</dbReference>
<dbReference type="PANTHER" id="PTHR43712:SF12">
    <property type="entry name" value="STERIGMATOCYSTIN 8-O-METHYLTRANSFERASE"/>
    <property type="match status" value="1"/>
</dbReference>
<dbReference type="AlphaFoldDB" id="A0A319C847"/>
<evidence type="ECO:0000256" key="3">
    <source>
        <dbReference type="ARBA" id="ARBA00022691"/>
    </source>
</evidence>
<evidence type="ECO:0000259" key="4">
    <source>
        <dbReference type="Pfam" id="PF00891"/>
    </source>
</evidence>
<keyword evidence="6" id="KW-1185">Reference proteome</keyword>
<dbReference type="InterPro" id="IPR016461">
    <property type="entry name" value="COMT-like"/>
</dbReference>
<dbReference type="InterPro" id="IPR001077">
    <property type="entry name" value="COMT_C"/>
</dbReference>
<dbReference type="Proteomes" id="UP000248340">
    <property type="component" value="Unassembled WGS sequence"/>
</dbReference>
<feature type="domain" description="O-methyltransferase C-terminal" evidence="4">
    <location>
        <begin position="195"/>
        <end position="404"/>
    </location>
</feature>
<dbReference type="InterPro" id="IPR029063">
    <property type="entry name" value="SAM-dependent_MTases_sf"/>
</dbReference>
<keyword evidence="3" id="KW-0949">S-adenosyl-L-methionine</keyword>
<reference evidence="5 6" key="1">
    <citation type="submission" date="2016-12" db="EMBL/GenBank/DDBJ databases">
        <title>The genomes of Aspergillus section Nigri reveals drivers in fungal speciation.</title>
        <authorList>
            <consortium name="DOE Joint Genome Institute"/>
            <person name="Vesth T.C."/>
            <person name="Nybo J."/>
            <person name="Theobald S."/>
            <person name="Brandl J."/>
            <person name="Frisvad J.C."/>
            <person name="Nielsen K.F."/>
            <person name="Lyhne E.K."/>
            <person name="Kogle M.E."/>
            <person name="Kuo A."/>
            <person name="Riley R."/>
            <person name="Clum A."/>
            <person name="Nolan M."/>
            <person name="Lipzen A."/>
            <person name="Salamov A."/>
            <person name="Henrissat B."/>
            <person name="Wiebenga A."/>
            <person name="De Vries R.P."/>
            <person name="Grigoriev I.V."/>
            <person name="Mortensen U.H."/>
            <person name="Andersen M.R."/>
            <person name="Baker S.E."/>
        </authorList>
    </citation>
    <scope>NUCLEOTIDE SEQUENCE [LARGE SCALE GENOMIC DNA]</scope>
    <source>
        <strain evidence="5 6">CBS 121591</strain>
    </source>
</reference>
<proteinExistence type="predicted"/>
<dbReference type="VEuPathDB" id="FungiDB:BO82DRAFT_313805"/>
<dbReference type="InterPro" id="IPR036390">
    <property type="entry name" value="WH_DNA-bd_sf"/>
</dbReference>
<evidence type="ECO:0000256" key="1">
    <source>
        <dbReference type="ARBA" id="ARBA00022603"/>
    </source>
</evidence>
<protein>
    <submittedName>
        <fullName evidence="5">S-adenosyl-L-methionine-dependent methyltransferase</fullName>
    </submittedName>
</protein>
<dbReference type="STRING" id="1448315.A0A319C847"/>
<evidence type="ECO:0000313" key="6">
    <source>
        <dbReference type="Proteomes" id="UP000248340"/>
    </source>
</evidence>
<dbReference type="SUPFAM" id="SSF46785">
    <property type="entry name" value="Winged helix' DNA-binding domain"/>
    <property type="match status" value="1"/>
</dbReference>
<organism evidence="5 6">
    <name type="scientific">Aspergillus uvarum CBS 121591</name>
    <dbReference type="NCBI Taxonomy" id="1448315"/>
    <lineage>
        <taxon>Eukaryota</taxon>
        <taxon>Fungi</taxon>
        <taxon>Dikarya</taxon>
        <taxon>Ascomycota</taxon>
        <taxon>Pezizomycotina</taxon>
        <taxon>Eurotiomycetes</taxon>
        <taxon>Eurotiomycetidae</taxon>
        <taxon>Eurotiales</taxon>
        <taxon>Aspergillaceae</taxon>
        <taxon>Aspergillus</taxon>
        <taxon>Aspergillus subgen. Circumdati</taxon>
    </lineage>
</organism>
<dbReference type="Gene3D" id="3.40.50.150">
    <property type="entry name" value="Vaccinia Virus protein VP39"/>
    <property type="match status" value="1"/>
</dbReference>
<dbReference type="PROSITE" id="PS51683">
    <property type="entry name" value="SAM_OMT_II"/>
    <property type="match status" value="1"/>
</dbReference>
<dbReference type="GO" id="GO:0044550">
    <property type="term" value="P:secondary metabolite biosynthetic process"/>
    <property type="evidence" value="ECO:0007669"/>
    <property type="project" value="UniProtKB-ARBA"/>
</dbReference>
<gene>
    <name evidence="5" type="ORF">BO82DRAFT_313805</name>
</gene>
<dbReference type="Gene3D" id="1.10.10.10">
    <property type="entry name" value="Winged helix-like DNA-binding domain superfamily/Winged helix DNA-binding domain"/>
    <property type="match status" value="1"/>
</dbReference>
<sequence>MASRIESLATAIADSAQQLQTLLAQHEIDEPSFAATCPPSLALPPPVEAARNALLHAACEIQDLLLDPADLLRSYAIHAHLIALHFIQQFNIAHLVPPTGTLSFAALSAQCDVPEADVRRLLRHAMTIRVFDEPAENEVAHTRASMLLRQEGFHGWIGSTCANSWPGATRTIEALQRFPGSEEPHESGFALANNGRALYEALAQSPARAATFAASKRGYASGAAMGPAPLIAAVRPLLAALPADSVVVDVGGAQGDISFALAAAFPRLRFVVQDLPGVIARAKEQPSTAAAAAASGATTGRVDFQAHDFFTPQPPTTPTAQIYYLRHILHNWGDRHAVQILQQLRPALQPGARVLIHDHVLEQYPAQEPMWKRRLTSAMDLNMLQLLNARERDEGQWRALLREADERFRWVGVRRVEGSALAVVEVVWDDSPSSSATGEL</sequence>
<evidence type="ECO:0000256" key="2">
    <source>
        <dbReference type="ARBA" id="ARBA00022679"/>
    </source>
</evidence>